<dbReference type="Pfam" id="PF24963">
    <property type="entry name" value="DUF7768"/>
    <property type="match status" value="1"/>
</dbReference>
<comment type="caution">
    <text evidence="2">The sequence shown here is derived from an EMBL/GenBank/DDBJ whole genome shotgun (WGS) entry which is preliminary data.</text>
</comment>
<sequence>MKIIYICHPYSGDPESNREKVAKICMAVARTGLLPLAPQIYLPQFIDEETQRELAMEMCRELLTRCDVLGICGDEITAGMKEEIALAEELGITKGTITLVEGIAGFPSMENAVA</sequence>
<reference evidence="2" key="1">
    <citation type="journal article" date="2015" name="Nature">
        <title>Complex archaea that bridge the gap between prokaryotes and eukaryotes.</title>
        <authorList>
            <person name="Spang A."/>
            <person name="Saw J.H."/>
            <person name="Jorgensen S.L."/>
            <person name="Zaremba-Niedzwiedzka K."/>
            <person name="Martijn J."/>
            <person name="Lind A.E."/>
            <person name="van Eijk R."/>
            <person name="Schleper C."/>
            <person name="Guy L."/>
            <person name="Ettema T.J."/>
        </authorList>
    </citation>
    <scope>NUCLEOTIDE SEQUENCE</scope>
</reference>
<dbReference type="InterPro" id="IPR056670">
    <property type="entry name" value="DUF7768"/>
</dbReference>
<accession>A0A0F9TYD4</accession>
<gene>
    <name evidence="2" type="ORF">LCGC14_0334850</name>
</gene>
<feature type="domain" description="DUF7768" evidence="1">
    <location>
        <begin position="2"/>
        <end position="93"/>
    </location>
</feature>
<evidence type="ECO:0000259" key="1">
    <source>
        <dbReference type="Pfam" id="PF24963"/>
    </source>
</evidence>
<protein>
    <recommendedName>
        <fullName evidence="1">DUF7768 domain-containing protein</fullName>
    </recommendedName>
</protein>
<organism evidence="2">
    <name type="scientific">marine sediment metagenome</name>
    <dbReference type="NCBI Taxonomy" id="412755"/>
    <lineage>
        <taxon>unclassified sequences</taxon>
        <taxon>metagenomes</taxon>
        <taxon>ecological metagenomes</taxon>
    </lineage>
</organism>
<dbReference type="EMBL" id="LAZR01000239">
    <property type="protein sequence ID" value="KKN79977.1"/>
    <property type="molecule type" value="Genomic_DNA"/>
</dbReference>
<proteinExistence type="predicted"/>
<dbReference type="SUPFAM" id="SSF52309">
    <property type="entry name" value="N-(deoxy)ribosyltransferase-like"/>
    <property type="match status" value="1"/>
</dbReference>
<name>A0A0F9TYD4_9ZZZZ</name>
<dbReference type="Gene3D" id="3.40.50.10400">
    <property type="entry name" value="Hypothetical protein PA1492"/>
    <property type="match status" value="1"/>
</dbReference>
<dbReference type="AlphaFoldDB" id="A0A0F9TYD4"/>
<evidence type="ECO:0000313" key="2">
    <source>
        <dbReference type="EMBL" id="KKN79977.1"/>
    </source>
</evidence>